<dbReference type="Pfam" id="PF01548">
    <property type="entry name" value="DEDD_Tnp_IS110"/>
    <property type="match status" value="1"/>
</dbReference>
<accession>A0A562ZCC6</accession>
<evidence type="ECO:0000313" key="4">
    <source>
        <dbReference type="Proteomes" id="UP000318199"/>
    </source>
</evidence>
<dbReference type="InterPro" id="IPR002525">
    <property type="entry name" value="Transp_IS110-like_N"/>
</dbReference>
<evidence type="ECO:0000259" key="1">
    <source>
        <dbReference type="Pfam" id="PF01548"/>
    </source>
</evidence>
<name>A0A562ZCC6_9BURK</name>
<dbReference type="InterPro" id="IPR047650">
    <property type="entry name" value="Transpos_IS110"/>
</dbReference>
<dbReference type="NCBIfam" id="NF033542">
    <property type="entry name" value="transpos_IS110"/>
    <property type="match status" value="1"/>
</dbReference>
<sequence>MNITTYAIDIAKSVFQLHWVDPDTGEIHRKKLQRAKVVEFFVRRAPARIVMEACGGAHHWGRVLTQIGHQVELLPPHKVKESASGNKDDARDARAIWVTATHKDVRKVAVKTVEQQAELFAHRVRSHWVSLRTATVNQLRSMLYEFGVVAPKGRKKVVGWVAEHRAQVEEQVPPAMVRLLDQQLEVLREMDQRIAADEQMIAQAQNGNGTARELRKAPGIGLLGASALAATLGDGKAWKNAREFACCQGLVPGHTGTGGKVRMGKITKRGDPYIRTLLIHGARNLVRVANPPQWIAEMLKRRPFNVVATAVAHKLARVAWSIATHGGTFDAVRAFGPRQARVVA</sequence>
<dbReference type="InterPro" id="IPR003346">
    <property type="entry name" value="Transposase_20"/>
</dbReference>
<protein>
    <submittedName>
        <fullName evidence="3">IS110 family transposase</fullName>
    </submittedName>
</protein>
<feature type="domain" description="Transposase IS110-like N-terminal" evidence="1">
    <location>
        <begin position="8"/>
        <end position="145"/>
    </location>
</feature>
<organism evidence="3 4">
    <name type="scientific">Caenimonas sedimenti</name>
    <dbReference type="NCBI Taxonomy" id="2596921"/>
    <lineage>
        <taxon>Bacteria</taxon>
        <taxon>Pseudomonadati</taxon>
        <taxon>Pseudomonadota</taxon>
        <taxon>Betaproteobacteria</taxon>
        <taxon>Burkholderiales</taxon>
        <taxon>Comamonadaceae</taxon>
        <taxon>Caenimonas</taxon>
    </lineage>
</organism>
<dbReference type="Pfam" id="PF02371">
    <property type="entry name" value="Transposase_20"/>
    <property type="match status" value="1"/>
</dbReference>
<dbReference type="GO" id="GO:0004803">
    <property type="term" value="F:transposase activity"/>
    <property type="evidence" value="ECO:0007669"/>
    <property type="project" value="InterPro"/>
</dbReference>
<keyword evidence="4" id="KW-1185">Reference proteome</keyword>
<reference evidence="3 4" key="1">
    <citation type="submission" date="2019-07" db="EMBL/GenBank/DDBJ databases">
        <title>Caenimonas sedimenti sp. nov., isolated from activated sludge.</title>
        <authorList>
            <person name="Xu J."/>
        </authorList>
    </citation>
    <scope>NUCLEOTIDE SEQUENCE [LARGE SCALE GENOMIC DNA]</scope>
    <source>
        <strain evidence="3 4">HX-9-20</strain>
    </source>
</reference>
<dbReference type="AlphaFoldDB" id="A0A562ZCC6"/>
<dbReference type="EMBL" id="VOBQ01000045">
    <property type="protein sequence ID" value="TWO62672.1"/>
    <property type="molecule type" value="Genomic_DNA"/>
</dbReference>
<comment type="caution">
    <text evidence="3">The sequence shown here is derived from an EMBL/GenBank/DDBJ whole genome shotgun (WGS) entry which is preliminary data.</text>
</comment>
<dbReference type="PANTHER" id="PTHR33055:SF3">
    <property type="entry name" value="PUTATIVE TRANSPOSASE FOR IS117-RELATED"/>
    <property type="match status" value="1"/>
</dbReference>
<dbReference type="GO" id="GO:0006313">
    <property type="term" value="P:DNA transposition"/>
    <property type="evidence" value="ECO:0007669"/>
    <property type="project" value="InterPro"/>
</dbReference>
<dbReference type="GO" id="GO:0003677">
    <property type="term" value="F:DNA binding"/>
    <property type="evidence" value="ECO:0007669"/>
    <property type="project" value="InterPro"/>
</dbReference>
<evidence type="ECO:0000259" key="2">
    <source>
        <dbReference type="Pfam" id="PF02371"/>
    </source>
</evidence>
<dbReference type="PANTHER" id="PTHR33055">
    <property type="entry name" value="TRANSPOSASE FOR INSERTION SEQUENCE ELEMENT IS1111A"/>
    <property type="match status" value="1"/>
</dbReference>
<evidence type="ECO:0000313" key="3">
    <source>
        <dbReference type="EMBL" id="TWO62672.1"/>
    </source>
</evidence>
<dbReference type="RefSeq" id="WP_145897515.1">
    <property type="nucleotide sequence ID" value="NZ_VOBQ01000045.1"/>
</dbReference>
<feature type="domain" description="Transposase IS116/IS110/IS902 C-terminal" evidence="2">
    <location>
        <begin position="212"/>
        <end position="292"/>
    </location>
</feature>
<dbReference type="Proteomes" id="UP000318199">
    <property type="component" value="Unassembled WGS sequence"/>
</dbReference>
<dbReference type="OrthoDB" id="5289737at2"/>
<proteinExistence type="predicted"/>
<gene>
    <name evidence="3" type="ORF">FN976_28675</name>
</gene>